<dbReference type="InterPro" id="IPR035089">
    <property type="entry name" value="Phage_sheath_subtilisin"/>
</dbReference>
<dbReference type="Pfam" id="PF17482">
    <property type="entry name" value="Phage_sheath_1C"/>
    <property type="match status" value="1"/>
</dbReference>
<dbReference type="Proteomes" id="UP000319578">
    <property type="component" value="Unassembled WGS sequence"/>
</dbReference>
<accession>A0A0K9YMK9</accession>
<sequence length="445" mass="47835">MTIQRERPGVTVELIAKAKERVVPKSGVVLVPYQAEWGAPDELVKLGSFDERMAETFGQVDTIELAAEGGATILAYRMTNGNAKAAAYEQADAIKVEALYPGLLGNDLKLAIVASTSEPGKRELQVAGPLKTEKFSFADAGELVAKTSQSIYIRVKQLGETVITTVAETLLNGGTSGTVELAAADSTKLFMAVSGADFDTMYLPFDDAAVQAAAKQFMGDRRKQNKKLSTLVIGGKAMDDDSMTKHIERSVAQNARYVVNTAIAGQHNNGKVYGSLEWAAWVAGMIAATPAHESLTAIVVPLKKALKDWGHTEILNALGTGTLIATRDGDVYIIESAVNTLAVIGTNEREDYGKIRVSMTLDQIVNDISQVGKKYKGKLSNSDLGGAVFVSAVNTYMTVREQQGAIDAGWTFVDQKNGDGDRRGFLLSAKPLDAIEYFDIDWEVL</sequence>
<protein>
    <submittedName>
        <fullName evidence="5">Phage tail protein</fullName>
    </submittedName>
</protein>
<evidence type="ECO:0000313" key="4">
    <source>
        <dbReference type="EMBL" id="GED68684.1"/>
    </source>
</evidence>
<dbReference type="EMBL" id="BJON01000009">
    <property type="protein sequence ID" value="GED68684.1"/>
    <property type="molecule type" value="Genomic_DNA"/>
</dbReference>
<organism evidence="5 6">
    <name type="scientific">Brevibacillus reuszeri</name>
    <dbReference type="NCBI Taxonomy" id="54915"/>
    <lineage>
        <taxon>Bacteria</taxon>
        <taxon>Bacillati</taxon>
        <taxon>Bacillota</taxon>
        <taxon>Bacilli</taxon>
        <taxon>Bacillales</taxon>
        <taxon>Paenibacillaceae</taxon>
        <taxon>Brevibacillus</taxon>
    </lineage>
</organism>
<feature type="domain" description="Tail sheath protein C-terminal" evidence="3">
    <location>
        <begin position="350"/>
        <end position="441"/>
    </location>
</feature>
<dbReference type="Proteomes" id="UP000036834">
    <property type="component" value="Unassembled WGS sequence"/>
</dbReference>
<dbReference type="Gene3D" id="2.60.40.4290">
    <property type="match status" value="1"/>
</dbReference>
<proteinExistence type="inferred from homology"/>
<dbReference type="InterPro" id="IPR020287">
    <property type="entry name" value="Tail_sheath_C"/>
</dbReference>
<dbReference type="Gene3D" id="3.40.50.11790">
    <property type="match status" value="1"/>
</dbReference>
<evidence type="ECO:0000259" key="3">
    <source>
        <dbReference type="Pfam" id="PF17482"/>
    </source>
</evidence>
<evidence type="ECO:0000313" key="7">
    <source>
        <dbReference type="Proteomes" id="UP000319578"/>
    </source>
</evidence>
<name>A0A0K9YMK9_9BACL</name>
<comment type="caution">
    <text evidence="5">The sequence shown here is derived from an EMBL/GenBank/DDBJ whole genome shotgun (WGS) entry which is preliminary data.</text>
</comment>
<dbReference type="AlphaFoldDB" id="A0A0K9YMK9"/>
<reference evidence="6" key="1">
    <citation type="submission" date="2015-07" db="EMBL/GenBank/DDBJ databases">
        <title>Genome sequencing project for genomic taxonomy and phylogenomics of Bacillus-like bacteria.</title>
        <authorList>
            <person name="Liu B."/>
            <person name="Wang J."/>
            <person name="Zhu Y."/>
            <person name="Liu G."/>
            <person name="Chen Q."/>
            <person name="Chen Z."/>
            <person name="Lan J."/>
            <person name="Che J."/>
            <person name="Ge C."/>
            <person name="Shi H."/>
            <person name="Pan Z."/>
            <person name="Liu X."/>
        </authorList>
    </citation>
    <scope>NUCLEOTIDE SEQUENCE [LARGE SCALE GENOMIC DNA]</scope>
    <source>
        <strain evidence="6">DSM 9887</strain>
    </source>
</reference>
<reference evidence="5" key="2">
    <citation type="submission" date="2015-07" db="EMBL/GenBank/DDBJ databases">
        <title>MeaNS - Measles Nucleotide Surveillance Program.</title>
        <authorList>
            <person name="Tran T."/>
            <person name="Druce J."/>
        </authorList>
    </citation>
    <scope>NUCLEOTIDE SEQUENCE</scope>
    <source>
        <strain evidence="5">DSM 9887</strain>
    </source>
</reference>
<dbReference type="Gene3D" id="3.30.1370.220">
    <property type="match status" value="1"/>
</dbReference>
<reference evidence="4 7" key="3">
    <citation type="submission" date="2019-06" db="EMBL/GenBank/DDBJ databases">
        <title>Whole genome shotgun sequence of Brevibacillus reuszeri NBRC 15719.</title>
        <authorList>
            <person name="Hosoyama A."/>
            <person name="Uohara A."/>
            <person name="Ohji S."/>
            <person name="Ichikawa N."/>
        </authorList>
    </citation>
    <scope>NUCLEOTIDE SEQUENCE [LARGE SCALE GENOMIC DNA]</scope>
    <source>
        <strain evidence="4 7">NBRC 15719</strain>
    </source>
</reference>
<gene>
    <name evidence="5" type="ORF">ADS79_29435</name>
    <name evidence="4" type="ORF">BRE01_23860</name>
</gene>
<comment type="similarity">
    <text evidence="1">Belongs to the myoviridae tail sheath protein family.</text>
</comment>
<keyword evidence="7" id="KW-1185">Reference proteome</keyword>
<feature type="domain" description="Tail sheath protein subtilisin-like" evidence="2">
    <location>
        <begin position="184"/>
        <end position="340"/>
    </location>
</feature>
<dbReference type="PATRIC" id="fig|54915.3.peg.5104"/>
<dbReference type="RefSeq" id="WP_049741993.1">
    <property type="nucleotide sequence ID" value="NZ_BJON01000009.1"/>
</dbReference>
<evidence type="ECO:0000259" key="2">
    <source>
        <dbReference type="Pfam" id="PF04984"/>
    </source>
</evidence>
<dbReference type="EMBL" id="LGIQ01000011">
    <property type="protein sequence ID" value="KNB69954.1"/>
    <property type="molecule type" value="Genomic_DNA"/>
</dbReference>
<dbReference type="STRING" id="54915.ADS79_29435"/>
<dbReference type="OrthoDB" id="89060at2"/>
<evidence type="ECO:0000313" key="6">
    <source>
        <dbReference type="Proteomes" id="UP000036834"/>
    </source>
</evidence>
<dbReference type="Pfam" id="PF04984">
    <property type="entry name" value="Phage_sheath_1"/>
    <property type="match status" value="1"/>
</dbReference>
<evidence type="ECO:0000313" key="5">
    <source>
        <dbReference type="EMBL" id="KNB69954.1"/>
    </source>
</evidence>
<evidence type="ECO:0000256" key="1">
    <source>
        <dbReference type="ARBA" id="ARBA00008005"/>
    </source>
</evidence>